<dbReference type="Gene3D" id="1.10.10.60">
    <property type="entry name" value="Homeodomain-like"/>
    <property type="match status" value="1"/>
</dbReference>
<evidence type="ECO:0000256" key="5">
    <source>
        <dbReference type="ARBA" id="ARBA00074140"/>
    </source>
</evidence>
<dbReference type="PROSITE" id="PS00041">
    <property type="entry name" value="HTH_ARAC_FAMILY_1"/>
    <property type="match status" value="1"/>
</dbReference>
<accession>A0A0C5XGD3</accession>
<reference evidence="8 9" key="1">
    <citation type="journal article" date="2015" name="Genome Announc.">
        <title>Complete Genome Sequence of Steroid-Transforming Nocardioides simplex VKM Ac-2033D.</title>
        <authorList>
            <person name="Shtratnikova V.Y."/>
            <person name="Schelkunov M.I."/>
            <person name="Pekov Y.A."/>
            <person name="Fokina V.V."/>
            <person name="Logacheva M.D."/>
            <person name="Sokolov S.L."/>
            <person name="Bragin E.Y."/>
            <person name="Ashapkin V.V."/>
            <person name="Donova M.V."/>
        </authorList>
    </citation>
    <scope>NUCLEOTIDE SEQUENCE [LARGE SCALE GENOMIC DNA]</scope>
    <source>
        <strain evidence="8 9">VKM Ac-2033D</strain>
    </source>
</reference>
<dbReference type="PANTHER" id="PTHR11019">
    <property type="entry name" value="HTH-TYPE TRANSCRIPTIONAL REGULATOR NIMR"/>
    <property type="match status" value="1"/>
</dbReference>
<evidence type="ECO:0000256" key="2">
    <source>
        <dbReference type="ARBA" id="ARBA00023015"/>
    </source>
</evidence>
<dbReference type="RefSeq" id="WP_052138358.1">
    <property type="nucleotide sequence ID" value="NZ_BJMC01000017.1"/>
</dbReference>
<dbReference type="Pfam" id="PF12833">
    <property type="entry name" value="HTH_18"/>
    <property type="match status" value="1"/>
</dbReference>
<evidence type="ECO:0000313" key="8">
    <source>
        <dbReference type="EMBL" id="AJR18236.1"/>
    </source>
</evidence>
<feature type="domain" description="HTH araC/xylS-type" evidence="7">
    <location>
        <begin position="176"/>
        <end position="273"/>
    </location>
</feature>
<dbReference type="GeneID" id="96608894"/>
<dbReference type="AlphaFoldDB" id="A0A0C5XGD3"/>
<dbReference type="HOGENOM" id="CLU_000445_87_2_11"/>
<dbReference type="InterPro" id="IPR011051">
    <property type="entry name" value="RmlC_Cupin_sf"/>
</dbReference>
<sequence>MAPQTGEPEVIDSLGHHTAWWRELVGPAAAGRSVLIATNWIRTPRLPVSWGEHVHPDHEMLWGSDGKVGVQVAGRDYWVPASYGLWIPAGVPHAACAVSGTGFNCTWIDRARSPVDATEPVLLPMSPLLVDLLDHLRIDATAPERRRRAEEFALDLLAPDVRGPLSVPRPTSAAARRVADAVLAELTVPRTAEEWAGEFGMSARSLNRAFVAETGLAFGQWRSRARMALAATLLDQGRTVASVARQVGYRTPSAFIAAYRRTTGTSPARHRQHMTHVT</sequence>
<keyword evidence="1" id="KW-0678">Repressor</keyword>
<gene>
    <name evidence="8" type="ORF">KR76_08155</name>
</gene>
<dbReference type="KEGG" id="psim:KR76_08155"/>
<dbReference type="PROSITE" id="PS01124">
    <property type="entry name" value="HTH_ARAC_FAMILY_2"/>
    <property type="match status" value="1"/>
</dbReference>
<evidence type="ECO:0000256" key="1">
    <source>
        <dbReference type="ARBA" id="ARBA00022491"/>
    </source>
</evidence>
<evidence type="ECO:0000259" key="7">
    <source>
        <dbReference type="PROSITE" id="PS01124"/>
    </source>
</evidence>
<evidence type="ECO:0000313" key="9">
    <source>
        <dbReference type="Proteomes" id="UP000030300"/>
    </source>
</evidence>
<dbReference type="OrthoDB" id="2039152at2"/>
<organism evidence="8 9">
    <name type="scientific">Nocardioides simplex</name>
    <name type="common">Arthrobacter simplex</name>
    <dbReference type="NCBI Taxonomy" id="2045"/>
    <lineage>
        <taxon>Bacteria</taxon>
        <taxon>Bacillati</taxon>
        <taxon>Actinomycetota</taxon>
        <taxon>Actinomycetes</taxon>
        <taxon>Propionibacteriales</taxon>
        <taxon>Nocardioidaceae</taxon>
        <taxon>Pimelobacter</taxon>
    </lineage>
</organism>
<protein>
    <recommendedName>
        <fullName evidence="5">HTH-type transcriptional regulator RipA</fullName>
    </recommendedName>
    <alternativeName>
        <fullName evidence="6">Repressor of iron proteins A</fullName>
    </alternativeName>
</protein>
<dbReference type="GO" id="GO:0043565">
    <property type="term" value="F:sequence-specific DNA binding"/>
    <property type="evidence" value="ECO:0007669"/>
    <property type="project" value="InterPro"/>
</dbReference>
<keyword evidence="3" id="KW-0238">DNA-binding</keyword>
<dbReference type="SUPFAM" id="SSF51182">
    <property type="entry name" value="RmlC-like cupins"/>
    <property type="match status" value="1"/>
</dbReference>
<dbReference type="EMBL" id="CP009896">
    <property type="protein sequence ID" value="AJR18236.1"/>
    <property type="molecule type" value="Genomic_DNA"/>
</dbReference>
<keyword evidence="9" id="KW-1185">Reference proteome</keyword>
<dbReference type="STRING" id="2045.KR76_08155"/>
<name>A0A0C5XGD3_NOCSI</name>
<evidence type="ECO:0000256" key="6">
    <source>
        <dbReference type="ARBA" id="ARBA00079449"/>
    </source>
</evidence>
<dbReference type="Proteomes" id="UP000030300">
    <property type="component" value="Chromosome"/>
</dbReference>
<dbReference type="GO" id="GO:0003700">
    <property type="term" value="F:DNA-binding transcription factor activity"/>
    <property type="evidence" value="ECO:0007669"/>
    <property type="project" value="InterPro"/>
</dbReference>
<dbReference type="InterPro" id="IPR018062">
    <property type="entry name" value="HTH_AraC-typ_CS"/>
</dbReference>
<dbReference type="InterPro" id="IPR009057">
    <property type="entry name" value="Homeodomain-like_sf"/>
</dbReference>
<evidence type="ECO:0000256" key="3">
    <source>
        <dbReference type="ARBA" id="ARBA00023125"/>
    </source>
</evidence>
<proteinExistence type="predicted"/>
<evidence type="ECO:0000256" key="4">
    <source>
        <dbReference type="ARBA" id="ARBA00023163"/>
    </source>
</evidence>
<dbReference type="FunFam" id="1.10.10.60:FF:000132">
    <property type="entry name" value="AraC family transcriptional regulator"/>
    <property type="match status" value="1"/>
</dbReference>
<dbReference type="InterPro" id="IPR018060">
    <property type="entry name" value="HTH_AraC"/>
</dbReference>
<dbReference type="Gene3D" id="2.60.120.10">
    <property type="entry name" value="Jelly Rolls"/>
    <property type="match status" value="1"/>
</dbReference>
<dbReference type="SUPFAM" id="SSF46689">
    <property type="entry name" value="Homeodomain-like"/>
    <property type="match status" value="1"/>
</dbReference>
<keyword evidence="4" id="KW-0804">Transcription</keyword>
<dbReference type="PANTHER" id="PTHR11019:SF199">
    <property type="entry name" value="HTH-TYPE TRANSCRIPTIONAL REGULATOR NIMR"/>
    <property type="match status" value="1"/>
</dbReference>
<keyword evidence="2" id="KW-0805">Transcription regulation</keyword>
<dbReference type="InterPro" id="IPR014710">
    <property type="entry name" value="RmlC-like_jellyroll"/>
</dbReference>
<dbReference type="SMART" id="SM00342">
    <property type="entry name" value="HTH_ARAC"/>
    <property type="match status" value="1"/>
</dbReference>